<dbReference type="GO" id="GO:0016887">
    <property type="term" value="F:ATP hydrolysis activity"/>
    <property type="evidence" value="ECO:0007669"/>
    <property type="project" value="InterPro"/>
</dbReference>
<dbReference type="InterPro" id="IPR051782">
    <property type="entry name" value="ABC_Transporter_VariousFunc"/>
</dbReference>
<feature type="domain" description="ABC transporter" evidence="4">
    <location>
        <begin position="3"/>
        <end position="227"/>
    </location>
</feature>
<evidence type="ECO:0000259" key="4">
    <source>
        <dbReference type="PROSITE" id="PS50893"/>
    </source>
</evidence>
<dbReference type="Gene3D" id="3.40.50.300">
    <property type="entry name" value="P-loop containing nucleotide triphosphate hydrolases"/>
    <property type="match status" value="1"/>
</dbReference>
<accession>R4KH93</accession>
<dbReference type="SMART" id="SM00382">
    <property type="entry name" value="AAA"/>
    <property type="match status" value="1"/>
</dbReference>
<reference evidence="5 6" key="1">
    <citation type="submission" date="2012-01" db="EMBL/GenBank/DDBJ databases">
        <title>Complete sequence of Desulfotomaculum gibsoniae DSM 7213.</title>
        <authorList>
            <consortium name="US DOE Joint Genome Institute"/>
            <person name="Lucas S."/>
            <person name="Han J."/>
            <person name="Lapidus A."/>
            <person name="Cheng J.-F."/>
            <person name="Goodwin L."/>
            <person name="Pitluck S."/>
            <person name="Peters L."/>
            <person name="Ovchinnikova G."/>
            <person name="Teshima H."/>
            <person name="Detter J.C."/>
            <person name="Han C."/>
            <person name="Tapia R."/>
            <person name="Land M."/>
            <person name="Hauser L."/>
            <person name="Kyrpides N."/>
            <person name="Ivanova N."/>
            <person name="Pagani I."/>
            <person name="Parshina S."/>
            <person name="Plugge C."/>
            <person name="Muyzer G."/>
            <person name="Kuever J."/>
            <person name="Ivanova A."/>
            <person name="Nazina T."/>
            <person name="Klenk H.-P."/>
            <person name="Brambilla E."/>
            <person name="Spring S."/>
            <person name="Stams A.F."/>
            <person name="Woyke T."/>
        </authorList>
    </citation>
    <scope>NUCLEOTIDE SEQUENCE [LARGE SCALE GENOMIC DNA]</scope>
    <source>
        <strain evidence="5 6">DSM 7213</strain>
    </source>
</reference>
<dbReference type="PANTHER" id="PTHR42939">
    <property type="entry name" value="ABC TRANSPORTER ATP-BINDING PROTEIN ALBC-RELATED"/>
    <property type="match status" value="1"/>
</dbReference>
<dbReference type="OrthoDB" id="1805624at2"/>
<keyword evidence="3" id="KW-0067">ATP-binding</keyword>
<dbReference type="InterPro" id="IPR003593">
    <property type="entry name" value="AAA+_ATPase"/>
</dbReference>
<dbReference type="SUPFAM" id="SSF52540">
    <property type="entry name" value="P-loop containing nucleoside triphosphate hydrolases"/>
    <property type="match status" value="1"/>
</dbReference>
<dbReference type="PROSITE" id="PS00211">
    <property type="entry name" value="ABC_TRANSPORTER_1"/>
    <property type="match status" value="1"/>
</dbReference>
<dbReference type="RefSeq" id="WP_006524095.1">
    <property type="nucleotide sequence ID" value="NC_021184.1"/>
</dbReference>
<evidence type="ECO:0000256" key="1">
    <source>
        <dbReference type="ARBA" id="ARBA00022448"/>
    </source>
</evidence>
<evidence type="ECO:0000313" key="6">
    <source>
        <dbReference type="Proteomes" id="UP000013520"/>
    </source>
</evidence>
<dbReference type="KEGG" id="dgi:Desgi_3209"/>
<dbReference type="InterPro" id="IPR017871">
    <property type="entry name" value="ABC_transporter-like_CS"/>
</dbReference>
<evidence type="ECO:0000256" key="2">
    <source>
        <dbReference type="ARBA" id="ARBA00022741"/>
    </source>
</evidence>
<dbReference type="AlphaFoldDB" id="R4KH93"/>
<gene>
    <name evidence="5" type="ORF">Desgi_3209</name>
</gene>
<dbReference type="PROSITE" id="PS50893">
    <property type="entry name" value="ABC_TRANSPORTER_2"/>
    <property type="match status" value="1"/>
</dbReference>
<dbReference type="STRING" id="767817.Desgi_3209"/>
<evidence type="ECO:0000313" key="5">
    <source>
        <dbReference type="EMBL" id="AGL02563.1"/>
    </source>
</evidence>
<dbReference type="Proteomes" id="UP000013520">
    <property type="component" value="Chromosome"/>
</dbReference>
<dbReference type="GO" id="GO:0005524">
    <property type="term" value="F:ATP binding"/>
    <property type="evidence" value="ECO:0007669"/>
    <property type="project" value="UniProtKB-KW"/>
</dbReference>
<keyword evidence="2" id="KW-0547">Nucleotide-binding</keyword>
<proteinExistence type="predicted"/>
<dbReference type="PANTHER" id="PTHR42939:SF2">
    <property type="entry name" value="ABC-TYPE TRANSPORTER ATP-BINDING PROTEIN ECSA"/>
    <property type="match status" value="1"/>
</dbReference>
<dbReference type="InterPro" id="IPR027417">
    <property type="entry name" value="P-loop_NTPase"/>
</dbReference>
<keyword evidence="1" id="KW-0813">Transport</keyword>
<keyword evidence="6" id="KW-1185">Reference proteome</keyword>
<dbReference type="EMBL" id="CP003273">
    <property type="protein sequence ID" value="AGL02563.1"/>
    <property type="molecule type" value="Genomic_DNA"/>
</dbReference>
<sequence>MDLLTVDIKQAGYTKNDVQTITDINFTVKAGELVGLIGPNGAGKSTVIKAILGLLPLTLGKVKFIMSGPKYAYIPEQPIFYDKLTLWEHLELAAAVHEIKENALLKKSDELLTLLSLQDVKHHYPTSFSKGMQQKLMIAICFLIKPDVYFIDEPFVGLDPRAAKALISLINKERKRGAGVLISTHQLEIAEKTCDKIIIISDGSIVTSGTFEQIREQCHLSGASLFDCFNQIMEHLG</sequence>
<evidence type="ECO:0000256" key="3">
    <source>
        <dbReference type="ARBA" id="ARBA00022840"/>
    </source>
</evidence>
<dbReference type="HOGENOM" id="CLU_000604_1_2_9"/>
<dbReference type="InterPro" id="IPR003439">
    <property type="entry name" value="ABC_transporter-like_ATP-bd"/>
</dbReference>
<name>R4KH93_9FIRM</name>
<organism evidence="5 6">
    <name type="scientific">Desulfoscipio gibsoniae DSM 7213</name>
    <dbReference type="NCBI Taxonomy" id="767817"/>
    <lineage>
        <taxon>Bacteria</taxon>
        <taxon>Bacillati</taxon>
        <taxon>Bacillota</taxon>
        <taxon>Clostridia</taxon>
        <taxon>Eubacteriales</taxon>
        <taxon>Desulfallaceae</taxon>
        <taxon>Desulfoscipio</taxon>
    </lineage>
</organism>
<protein>
    <submittedName>
        <fullName evidence="5">ABC-type multidrug transport system, ATPase component</fullName>
    </submittedName>
</protein>
<dbReference type="eggNOG" id="COG1131">
    <property type="taxonomic scope" value="Bacteria"/>
</dbReference>
<dbReference type="CDD" id="cd03230">
    <property type="entry name" value="ABC_DR_subfamily_A"/>
    <property type="match status" value="1"/>
</dbReference>
<dbReference type="Pfam" id="PF00005">
    <property type="entry name" value="ABC_tran"/>
    <property type="match status" value="1"/>
</dbReference>